<keyword evidence="2" id="KW-1185">Reference proteome</keyword>
<accession>A0A518CJB3</accession>
<sequence>MHSPLNIIFVCLIGLLTVPAGFCWAEGQAEPQVIYLNDMSHCEPQSAIKSADSAGNGEANQWRLIPYRTKEVTGTMLGAASYVNAPEVRLPIDVDGWYSVYLGIWNPHLTYDGKTVVKARLSNREVFQQFHPGASPDNQGATFIEEVHFGNADLSEESYIAFGKSNGMQPRSSFVAYVKLVPLTTKQVEKEIARRNDPQQKNLVATFDGSSIYHFSDCTEQSHLLEWVEKHKDASTKKILWAVTYGDKVGFPTSNPNLTYLGDEKLMSNSSLIPGNDYQRGHLQMEQFFRKSEEEGIVPQQKLAEHTHSLGMQFDLMFRIGFLGGLGLSELHKDNFVSKHPEVRQVTHDGRVLEKGSLAFPLMQQLILEQIEESCQLIDTDGINLCFVRGPHFLLWEEPVRKAFEEKYGESSDGIAENDPRIKQVRADIMTGFMQQVRNRLDELGEERGRPFTLSVWVWPHDRNVWLGRHPLDEGLDVQEWIKQDLLDSVLCQEGIDQNYIDLGKEHGCEFTLFTGYRDEKTMSPTSVLKAEAEGVGSFVYWDVDAVQNDPRTWRWLRMLGVSDRLKEFRDDNTLMKRNLFQLIELNGIRVDAGLADAVYSGG</sequence>
<protein>
    <recommendedName>
        <fullName evidence="3">Glycosyl hydrolase-like 10 domain-containing protein</fullName>
    </recommendedName>
</protein>
<evidence type="ECO:0000313" key="2">
    <source>
        <dbReference type="Proteomes" id="UP000317178"/>
    </source>
</evidence>
<dbReference type="EMBL" id="CP036281">
    <property type="protein sequence ID" value="QDU79300.1"/>
    <property type="molecule type" value="Genomic_DNA"/>
</dbReference>
<name>A0A518CJB3_9PLAN</name>
<dbReference type="AlphaFoldDB" id="A0A518CJB3"/>
<gene>
    <name evidence="1" type="ORF">Pla110_10080</name>
</gene>
<proteinExistence type="predicted"/>
<evidence type="ECO:0008006" key="3">
    <source>
        <dbReference type="Google" id="ProtNLM"/>
    </source>
</evidence>
<evidence type="ECO:0000313" key="1">
    <source>
        <dbReference type="EMBL" id="QDU79300.1"/>
    </source>
</evidence>
<dbReference type="KEGG" id="plon:Pla110_10080"/>
<reference evidence="1 2" key="1">
    <citation type="submission" date="2019-02" db="EMBL/GenBank/DDBJ databases">
        <title>Deep-cultivation of Planctomycetes and their phenomic and genomic characterization uncovers novel biology.</title>
        <authorList>
            <person name="Wiegand S."/>
            <person name="Jogler M."/>
            <person name="Boedeker C."/>
            <person name="Pinto D."/>
            <person name="Vollmers J."/>
            <person name="Rivas-Marin E."/>
            <person name="Kohn T."/>
            <person name="Peeters S.H."/>
            <person name="Heuer A."/>
            <person name="Rast P."/>
            <person name="Oberbeckmann S."/>
            <person name="Bunk B."/>
            <person name="Jeske O."/>
            <person name="Meyerdierks A."/>
            <person name="Storesund J.E."/>
            <person name="Kallscheuer N."/>
            <person name="Luecker S."/>
            <person name="Lage O.M."/>
            <person name="Pohl T."/>
            <person name="Merkel B.J."/>
            <person name="Hornburger P."/>
            <person name="Mueller R.-W."/>
            <person name="Bruemmer F."/>
            <person name="Labrenz M."/>
            <person name="Spormann A.M."/>
            <person name="Op den Camp H."/>
            <person name="Overmann J."/>
            <person name="Amann R."/>
            <person name="Jetten M.S.M."/>
            <person name="Mascher T."/>
            <person name="Medema M.H."/>
            <person name="Devos D.P."/>
            <person name="Kaster A.-K."/>
            <person name="Ovreas L."/>
            <person name="Rohde M."/>
            <person name="Galperin M.Y."/>
            <person name="Jogler C."/>
        </authorList>
    </citation>
    <scope>NUCLEOTIDE SEQUENCE [LARGE SCALE GENOMIC DNA]</scope>
    <source>
        <strain evidence="1 2">Pla110</strain>
    </source>
</reference>
<dbReference type="RefSeq" id="WP_144993796.1">
    <property type="nucleotide sequence ID" value="NZ_CP036281.1"/>
</dbReference>
<dbReference type="OrthoDB" id="43070at2"/>
<dbReference type="Proteomes" id="UP000317178">
    <property type="component" value="Chromosome"/>
</dbReference>
<organism evidence="1 2">
    <name type="scientific">Polystyrenella longa</name>
    <dbReference type="NCBI Taxonomy" id="2528007"/>
    <lineage>
        <taxon>Bacteria</taxon>
        <taxon>Pseudomonadati</taxon>
        <taxon>Planctomycetota</taxon>
        <taxon>Planctomycetia</taxon>
        <taxon>Planctomycetales</taxon>
        <taxon>Planctomycetaceae</taxon>
        <taxon>Polystyrenella</taxon>
    </lineage>
</organism>